<name>A0A8H3FC83_9LECA</name>
<dbReference type="SMART" id="SM00829">
    <property type="entry name" value="PKS_ER"/>
    <property type="match status" value="1"/>
</dbReference>
<feature type="domain" description="Enoyl reductase (ER)" evidence="3">
    <location>
        <begin position="10"/>
        <end position="396"/>
    </location>
</feature>
<dbReference type="Gene3D" id="3.40.50.720">
    <property type="entry name" value="NAD(P)-binding Rossmann-like Domain"/>
    <property type="match status" value="1"/>
</dbReference>
<dbReference type="GO" id="GO:0016651">
    <property type="term" value="F:oxidoreductase activity, acting on NAD(P)H"/>
    <property type="evidence" value="ECO:0007669"/>
    <property type="project" value="InterPro"/>
</dbReference>
<accession>A0A8H3FC83</accession>
<dbReference type="InterPro" id="IPR047122">
    <property type="entry name" value="Trans-enoyl_RdTase-like"/>
</dbReference>
<protein>
    <recommendedName>
        <fullName evidence="3">Enoyl reductase (ER) domain-containing protein</fullName>
    </recommendedName>
</protein>
<dbReference type="EMBL" id="CAJPDQ010000014">
    <property type="protein sequence ID" value="CAF9919378.1"/>
    <property type="molecule type" value="Genomic_DNA"/>
</dbReference>
<dbReference type="CDD" id="cd08249">
    <property type="entry name" value="enoyl_reductase_like"/>
    <property type="match status" value="1"/>
</dbReference>
<organism evidence="4 5">
    <name type="scientific">Gomphillus americanus</name>
    <dbReference type="NCBI Taxonomy" id="1940652"/>
    <lineage>
        <taxon>Eukaryota</taxon>
        <taxon>Fungi</taxon>
        <taxon>Dikarya</taxon>
        <taxon>Ascomycota</taxon>
        <taxon>Pezizomycotina</taxon>
        <taxon>Lecanoromycetes</taxon>
        <taxon>OSLEUM clade</taxon>
        <taxon>Ostropomycetidae</taxon>
        <taxon>Ostropales</taxon>
        <taxon>Graphidaceae</taxon>
        <taxon>Gomphilloideae</taxon>
        <taxon>Gomphillus</taxon>
    </lineage>
</organism>
<evidence type="ECO:0000256" key="1">
    <source>
        <dbReference type="ARBA" id="ARBA00008072"/>
    </source>
</evidence>
<dbReference type="OrthoDB" id="48317at2759"/>
<dbReference type="InterPro" id="IPR036291">
    <property type="entry name" value="NAD(P)-bd_dom_sf"/>
</dbReference>
<dbReference type="PANTHER" id="PTHR45348">
    <property type="entry name" value="HYPOTHETICAL OXIDOREDUCTASE (EUROFUNG)"/>
    <property type="match status" value="1"/>
</dbReference>
<dbReference type="PANTHER" id="PTHR45348:SF2">
    <property type="entry name" value="ZINC-TYPE ALCOHOL DEHYDROGENASE-LIKE PROTEIN C2E1P3.01"/>
    <property type="match status" value="1"/>
</dbReference>
<evidence type="ECO:0000313" key="5">
    <source>
        <dbReference type="Proteomes" id="UP000664169"/>
    </source>
</evidence>
<dbReference type="Gene3D" id="3.90.180.10">
    <property type="entry name" value="Medium-chain alcohol dehydrogenases, catalytic domain"/>
    <property type="match status" value="1"/>
</dbReference>
<dbReference type="AlphaFoldDB" id="A0A8H3FC83"/>
<keyword evidence="5" id="KW-1185">Reference proteome</keyword>
<dbReference type="InterPro" id="IPR013154">
    <property type="entry name" value="ADH-like_N"/>
</dbReference>
<gene>
    <name evidence="4" type="ORF">GOMPHAMPRED_001769</name>
</gene>
<evidence type="ECO:0000313" key="4">
    <source>
        <dbReference type="EMBL" id="CAF9919378.1"/>
    </source>
</evidence>
<evidence type="ECO:0000256" key="2">
    <source>
        <dbReference type="ARBA" id="ARBA00023002"/>
    </source>
</evidence>
<reference evidence="4" key="1">
    <citation type="submission" date="2021-03" db="EMBL/GenBank/DDBJ databases">
        <authorList>
            <person name="Tagirdzhanova G."/>
        </authorList>
    </citation>
    <scope>NUCLEOTIDE SEQUENCE</scope>
</reference>
<dbReference type="Pfam" id="PF08240">
    <property type="entry name" value="ADH_N"/>
    <property type="match status" value="1"/>
</dbReference>
<comment type="similarity">
    <text evidence="1">Belongs to the zinc-containing alcohol dehydrogenase family.</text>
</comment>
<dbReference type="InterPro" id="IPR020843">
    <property type="entry name" value="ER"/>
</dbReference>
<dbReference type="SUPFAM" id="SSF51735">
    <property type="entry name" value="NAD(P)-binding Rossmann-fold domains"/>
    <property type="match status" value="1"/>
</dbReference>
<dbReference type="InterPro" id="IPR011032">
    <property type="entry name" value="GroES-like_sf"/>
</dbReference>
<keyword evidence="2" id="KW-0560">Oxidoreductase</keyword>
<dbReference type="SUPFAM" id="SSF50129">
    <property type="entry name" value="GroES-like"/>
    <property type="match status" value="1"/>
</dbReference>
<dbReference type="Proteomes" id="UP000664169">
    <property type="component" value="Unassembled WGS sequence"/>
</dbReference>
<sequence length="398" mass="42751">MTSNRAAWITAPKAHPFQIRESALLEVLSGDDILVKVHAWAINPIDQVVQAQGSSMSYPWLKYPAILGYDVAGEVIKVGSKVTRFAAGDRVFGLSYGCEKSEVTKHGGKAFPRSGFQEYVLLSDHMTARIPSDEISYEQACVLPLGLSTAAAGLFQEDQLHLQLPSLNSAPINETLLIWGGSSSVGLNAIQLAVNAGYEVITTCSPRNFELVRRLGASTVFDYNSKTVVQDIIKAFHNKTCAGAFTTGTGGAEKAFDILARVSSPSSSSSSSSFATSGTTTTRKKKHIAMATYPVPDPAPTNLVVPRTVVHFVSFLVGAWWKKVTTGVEYKFIWGGTVVDNGIGKQLFVDFLEQALEQRKYVCSPEPMVVGGKGVESLQDGIDVLAKGVSAKKVVVTI</sequence>
<evidence type="ECO:0000259" key="3">
    <source>
        <dbReference type="SMART" id="SM00829"/>
    </source>
</evidence>
<proteinExistence type="inferred from homology"/>
<comment type="caution">
    <text evidence="4">The sequence shown here is derived from an EMBL/GenBank/DDBJ whole genome shotgun (WGS) entry which is preliminary data.</text>
</comment>